<gene>
    <name evidence="1" type="ORF">PBAH0796_LOCUS8755</name>
</gene>
<sequence>MKQKQQLHRDRFQRRWGVTELPAGIVEAKLCADGDALCCVLALADGTLAHGPLRLALDQAIADLRELCARQRTGGDAAVRAELQRRDVEAMTAHFARGLLG</sequence>
<protein>
    <submittedName>
        <fullName evidence="1">Uncharacterized protein</fullName>
    </submittedName>
</protein>
<dbReference type="AlphaFoldDB" id="A0A7S0FDC6"/>
<accession>A0A7S0FDC6</accession>
<dbReference type="EMBL" id="HBEG01014314">
    <property type="protein sequence ID" value="CAD8353388.1"/>
    <property type="molecule type" value="Transcribed_RNA"/>
</dbReference>
<proteinExistence type="predicted"/>
<evidence type="ECO:0000313" key="1">
    <source>
        <dbReference type="EMBL" id="CAD8353388.1"/>
    </source>
</evidence>
<reference evidence="1" key="1">
    <citation type="submission" date="2021-01" db="EMBL/GenBank/DDBJ databases">
        <authorList>
            <person name="Corre E."/>
            <person name="Pelletier E."/>
            <person name="Niang G."/>
            <person name="Scheremetjew M."/>
            <person name="Finn R."/>
            <person name="Kale V."/>
            <person name="Holt S."/>
            <person name="Cochrane G."/>
            <person name="Meng A."/>
            <person name="Brown T."/>
            <person name="Cohen L."/>
        </authorList>
    </citation>
    <scope>NUCLEOTIDE SEQUENCE</scope>
    <source>
        <strain evidence="1">Pbaha01</strain>
    </source>
</reference>
<organism evidence="1">
    <name type="scientific">Pyrodinium bahamense</name>
    <dbReference type="NCBI Taxonomy" id="73915"/>
    <lineage>
        <taxon>Eukaryota</taxon>
        <taxon>Sar</taxon>
        <taxon>Alveolata</taxon>
        <taxon>Dinophyceae</taxon>
        <taxon>Gonyaulacales</taxon>
        <taxon>Pyrocystaceae</taxon>
        <taxon>Pyrodinium</taxon>
    </lineage>
</organism>
<name>A0A7S0FDC6_9DINO</name>